<dbReference type="InterPro" id="IPR051156">
    <property type="entry name" value="Mito/Outer_Membr_Metalloprot"/>
</dbReference>
<reference evidence="10 11" key="1">
    <citation type="submission" date="2017-05" db="EMBL/GenBank/DDBJ databases">
        <title>Complete and WGS of Bordetella genogroups.</title>
        <authorList>
            <person name="Spilker T."/>
            <person name="LiPuma J."/>
        </authorList>
    </citation>
    <scope>NUCLEOTIDE SEQUENCE [LARGE SCALE GENOMIC DNA]</scope>
    <source>
        <strain evidence="10 11">AU7206</strain>
    </source>
</reference>
<dbReference type="Proteomes" id="UP000194161">
    <property type="component" value="Chromosome"/>
</dbReference>
<keyword evidence="8" id="KW-0732">Signal</keyword>
<evidence type="ECO:0000256" key="4">
    <source>
        <dbReference type="ARBA" id="ARBA00022833"/>
    </source>
</evidence>
<dbReference type="InterPro" id="IPR001915">
    <property type="entry name" value="Peptidase_M48"/>
</dbReference>
<evidence type="ECO:0000259" key="9">
    <source>
        <dbReference type="Pfam" id="PF01435"/>
    </source>
</evidence>
<dbReference type="Gene3D" id="3.30.2010.10">
    <property type="entry name" value="Metalloproteases ('zincins'), catalytic domain"/>
    <property type="match status" value="1"/>
</dbReference>
<dbReference type="PROSITE" id="PS51257">
    <property type="entry name" value="PROKAR_LIPOPROTEIN"/>
    <property type="match status" value="1"/>
</dbReference>
<dbReference type="STRING" id="463040.CAL15_08455"/>
<dbReference type="GO" id="GO:0046872">
    <property type="term" value="F:metal ion binding"/>
    <property type="evidence" value="ECO:0007669"/>
    <property type="project" value="UniProtKB-KW"/>
</dbReference>
<accession>A0A1W6ZAZ3</accession>
<proteinExistence type="inferred from homology"/>
<dbReference type="GO" id="GO:0004222">
    <property type="term" value="F:metalloendopeptidase activity"/>
    <property type="evidence" value="ECO:0007669"/>
    <property type="project" value="InterPro"/>
</dbReference>
<protein>
    <submittedName>
        <fullName evidence="10">Peptidase</fullName>
    </submittedName>
</protein>
<dbReference type="PANTHER" id="PTHR22726:SF8">
    <property type="entry name" value="METALLOPROTEASE YCAL"/>
    <property type="match status" value="1"/>
</dbReference>
<evidence type="ECO:0000313" key="11">
    <source>
        <dbReference type="Proteomes" id="UP000194161"/>
    </source>
</evidence>
<dbReference type="KEGG" id="bgm:CAL15_08455"/>
<keyword evidence="2" id="KW-0479">Metal-binding</keyword>
<evidence type="ECO:0000256" key="3">
    <source>
        <dbReference type="ARBA" id="ARBA00022801"/>
    </source>
</evidence>
<comment type="similarity">
    <text evidence="6">Belongs to the peptidase M48 family.</text>
</comment>
<feature type="region of interest" description="Disordered" evidence="7">
    <location>
        <begin position="231"/>
        <end position="260"/>
    </location>
</feature>
<evidence type="ECO:0000256" key="8">
    <source>
        <dbReference type="SAM" id="SignalP"/>
    </source>
</evidence>
<keyword evidence="4 6" id="KW-0862">Zinc</keyword>
<feature type="signal peptide" evidence="8">
    <location>
        <begin position="1"/>
        <end position="23"/>
    </location>
</feature>
<dbReference type="PANTHER" id="PTHR22726">
    <property type="entry name" value="METALLOENDOPEPTIDASE OMA1"/>
    <property type="match status" value="1"/>
</dbReference>
<gene>
    <name evidence="10" type="ORF">CAL15_08455</name>
</gene>
<dbReference type="Pfam" id="PF01435">
    <property type="entry name" value="Peptidase_M48"/>
    <property type="match status" value="1"/>
</dbReference>
<feature type="domain" description="Peptidase M48" evidence="9">
    <location>
        <begin position="92"/>
        <end position="252"/>
    </location>
</feature>
<dbReference type="EMBL" id="CP021111">
    <property type="protein sequence ID" value="ARP94415.1"/>
    <property type="molecule type" value="Genomic_DNA"/>
</dbReference>
<keyword evidence="5 6" id="KW-0482">Metalloprotease</keyword>
<evidence type="ECO:0000256" key="2">
    <source>
        <dbReference type="ARBA" id="ARBA00022723"/>
    </source>
</evidence>
<dbReference type="GO" id="GO:0016020">
    <property type="term" value="C:membrane"/>
    <property type="evidence" value="ECO:0007669"/>
    <property type="project" value="TreeGrafter"/>
</dbReference>
<evidence type="ECO:0000313" key="10">
    <source>
        <dbReference type="EMBL" id="ARP94415.1"/>
    </source>
</evidence>
<evidence type="ECO:0000256" key="5">
    <source>
        <dbReference type="ARBA" id="ARBA00023049"/>
    </source>
</evidence>
<dbReference type="GO" id="GO:0051603">
    <property type="term" value="P:proteolysis involved in protein catabolic process"/>
    <property type="evidence" value="ECO:0007669"/>
    <property type="project" value="TreeGrafter"/>
</dbReference>
<comment type="cofactor">
    <cofactor evidence="6">
        <name>Zn(2+)</name>
        <dbReference type="ChEBI" id="CHEBI:29105"/>
    </cofactor>
    <text evidence="6">Binds 1 zinc ion per subunit.</text>
</comment>
<keyword evidence="1 6" id="KW-0645">Protease</keyword>
<keyword evidence="11" id="KW-1185">Reference proteome</keyword>
<evidence type="ECO:0000256" key="6">
    <source>
        <dbReference type="RuleBase" id="RU003983"/>
    </source>
</evidence>
<dbReference type="RefSeq" id="WP_198299179.1">
    <property type="nucleotide sequence ID" value="NZ_CP021111.1"/>
</dbReference>
<evidence type="ECO:0000256" key="1">
    <source>
        <dbReference type="ARBA" id="ARBA00022670"/>
    </source>
</evidence>
<sequence>MRKITYGLTALAASMFLAGCNNMGGAQSTEGLLQAGAGLYKAATLSDAEIVQMSDAACKQSDAESQVAGPKSKYTVRLNRLMKGFGNMTLNGQKVDYKVYMTKDVNAWAMGNGCVRVYAGLMDLMNDDELRGVIGHEMGHVALGHSKAAMQTAYTVSAARSAAGAAGGSVVSSLSQSQLGDLTEKFINAQFSQSQEIAADDYSFDLLTEKKMNRKGLVTAFEKLAKLESGAEHSMFDSHPSSPERAARMQERLAQSAKKK</sequence>
<dbReference type="AlphaFoldDB" id="A0A1W6ZAZ3"/>
<keyword evidence="3 6" id="KW-0378">Hydrolase</keyword>
<organism evidence="10 11">
    <name type="scientific">Bordetella genomosp. 13</name>
    <dbReference type="NCBI Taxonomy" id="463040"/>
    <lineage>
        <taxon>Bacteria</taxon>
        <taxon>Pseudomonadati</taxon>
        <taxon>Pseudomonadota</taxon>
        <taxon>Betaproteobacteria</taxon>
        <taxon>Burkholderiales</taxon>
        <taxon>Alcaligenaceae</taxon>
        <taxon>Bordetella</taxon>
    </lineage>
</organism>
<evidence type="ECO:0000256" key="7">
    <source>
        <dbReference type="SAM" id="MobiDB-lite"/>
    </source>
</evidence>
<feature type="chain" id="PRO_5013366330" evidence="8">
    <location>
        <begin position="24"/>
        <end position="260"/>
    </location>
</feature>
<name>A0A1W6ZAZ3_9BORD</name>